<dbReference type="AlphaFoldDB" id="A0A7J9MPW1"/>
<feature type="compositionally biased region" description="Basic and acidic residues" evidence="1">
    <location>
        <begin position="98"/>
        <end position="120"/>
    </location>
</feature>
<dbReference type="OrthoDB" id="10378105at2759"/>
<keyword evidence="3" id="KW-1185">Reference proteome</keyword>
<feature type="region of interest" description="Disordered" evidence="1">
    <location>
        <begin position="80"/>
        <end position="120"/>
    </location>
</feature>
<dbReference type="EMBL" id="JABFAF010000012">
    <property type="protein sequence ID" value="MBA0872988.1"/>
    <property type="molecule type" value="Genomic_DNA"/>
</dbReference>
<organism evidence="2 3">
    <name type="scientific">Gossypium schwendimanii</name>
    <name type="common">Cotton</name>
    <dbReference type="NCBI Taxonomy" id="34291"/>
    <lineage>
        <taxon>Eukaryota</taxon>
        <taxon>Viridiplantae</taxon>
        <taxon>Streptophyta</taxon>
        <taxon>Embryophyta</taxon>
        <taxon>Tracheophyta</taxon>
        <taxon>Spermatophyta</taxon>
        <taxon>Magnoliopsida</taxon>
        <taxon>eudicotyledons</taxon>
        <taxon>Gunneridae</taxon>
        <taxon>Pentapetalae</taxon>
        <taxon>rosids</taxon>
        <taxon>malvids</taxon>
        <taxon>Malvales</taxon>
        <taxon>Malvaceae</taxon>
        <taxon>Malvoideae</taxon>
        <taxon>Gossypium</taxon>
    </lineage>
</organism>
<name>A0A7J9MPW1_GOSSC</name>
<sequence>MDPLRYEVMHCNQKVEVFFPHLVTGLCRKAKILLEDHEEFMKPTKNHSTLDSMRQGTKEEKNRRRLPRKIFKGMRMIMRQHSSRKIPHQRGPSYEAQPDMHLRRVRAPIKDMAQEKEKYK</sequence>
<evidence type="ECO:0000313" key="2">
    <source>
        <dbReference type="EMBL" id="MBA0872988.1"/>
    </source>
</evidence>
<evidence type="ECO:0000313" key="3">
    <source>
        <dbReference type="Proteomes" id="UP000593576"/>
    </source>
</evidence>
<dbReference type="Proteomes" id="UP000593576">
    <property type="component" value="Unassembled WGS sequence"/>
</dbReference>
<gene>
    <name evidence="2" type="ORF">Goshw_024947</name>
</gene>
<feature type="region of interest" description="Disordered" evidence="1">
    <location>
        <begin position="43"/>
        <end position="66"/>
    </location>
</feature>
<protein>
    <submittedName>
        <fullName evidence="2">Uncharacterized protein</fullName>
    </submittedName>
</protein>
<evidence type="ECO:0000256" key="1">
    <source>
        <dbReference type="SAM" id="MobiDB-lite"/>
    </source>
</evidence>
<proteinExistence type="predicted"/>
<accession>A0A7J9MPW1</accession>
<reference evidence="2 3" key="1">
    <citation type="journal article" date="2019" name="Genome Biol. Evol.">
        <title>Insights into the evolution of the New World diploid cottons (Gossypium, subgenus Houzingenia) based on genome sequencing.</title>
        <authorList>
            <person name="Grover C.E."/>
            <person name="Arick M.A. 2nd"/>
            <person name="Thrash A."/>
            <person name="Conover J.L."/>
            <person name="Sanders W.S."/>
            <person name="Peterson D.G."/>
            <person name="Frelichowski J.E."/>
            <person name="Scheffler J.A."/>
            <person name="Scheffler B.E."/>
            <person name="Wendel J.F."/>
        </authorList>
    </citation>
    <scope>NUCLEOTIDE SEQUENCE [LARGE SCALE GENOMIC DNA]</scope>
    <source>
        <strain evidence="2">1</strain>
        <tissue evidence="2">Leaf</tissue>
    </source>
</reference>
<comment type="caution">
    <text evidence="2">The sequence shown here is derived from an EMBL/GenBank/DDBJ whole genome shotgun (WGS) entry which is preliminary data.</text>
</comment>
<feature type="compositionally biased region" description="Polar residues" evidence="1">
    <location>
        <begin position="46"/>
        <end position="55"/>
    </location>
</feature>